<keyword evidence="5" id="KW-0408">Iron</keyword>
<dbReference type="InterPro" id="IPR019774">
    <property type="entry name" value="Aromatic-AA_hydroxylase_C"/>
</dbReference>
<dbReference type="Gene3D" id="1.10.800.10">
    <property type="entry name" value="Aromatic amino acid hydroxylase"/>
    <property type="match status" value="1"/>
</dbReference>
<dbReference type="PROSITE" id="PS00367">
    <property type="entry name" value="BH4_AAA_HYDROXYL_1"/>
    <property type="match status" value="1"/>
</dbReference>
<name>A0ABP0GYP6_CLALP</name>
<comment type="caution">
    <text evidence="8">The sequence shown here is derived from an EMBL/GenBank/DDBJ whole genome shotgun (WGS) entry which is preliminary data.</text>
</comment>
<dbReference type="PANTHER" id="PTHR11473">
    <property type="entry name" value="AROMATIC AMINO ACID HYDROXYLASE"/>
    <property type="match status" value="1"/>
</dbReference>
<sequence>MRRRSLIDDARDPIIKNEANSSNKSVHDILISGSSVTSPATLVDSLKADNVDVLLWESRQAKKGFLSVSDENVSPQHSVDLYIRCRSDRDNLESALSKIRFKNYDIEEISSPASGKKVWFPRHISDLDKCQSLQFNFDPNKDASHPGYSDESYRRRRTEICKLALAYRHGQKIEEVKYTESELKTWKTVYTSLKKDQEKFACAKFLKGMELLQNQCGYSQSEIPQMQKVSEFLFEQTGFQLRPIGGLLSARDFLASLAFKVFQCTQYVRHESSPLHTPEPDCCHELIGHVPMLCDPDFAKFSQEVGLASLGASDDDIEKLSTLYWFTVEFGLCKENGNLKAYGAGLLSASGELKHAMSDIPEHLPLVAEQVAVQTYQDSDYQPVYFVAENFENALLQFRKFYKEHIQRSFHVRYDEHGQRVVTTPELWRFKAKKTSN</sequence>
<proteinExistence type="inferred from homology"/>
<dbReference type="InterPro" id="IPR001273">
    <property type="entry name" value="ArAA_hydroxylase"/>
</dbReference>
<dbReference type="InterPro" id="IPR018301">
    <property type="entry name" value="ArAA_hydroxylase_Fe/CU_BS"/>
</dbReference>
<evidence type="ECO:0000313" key="9">
    <source>
        <dbReference type="Proteomes" id="UP001642483"/>
    </source>
</evidence>
<evidence type="ECO:0000256" key="2">
    <source>
        <dbReference type="ARBA" id="ARBA00009712"/>
    </source>
</evidence>
<dbReference type="InterPro" id="IPR036329">
    <property type="entry name" value="Aro-AA_hydroxylase_C_sf"/>
</dbReference>
<dbReference type="PANTHER" id="PTHR11473:SF15">
    <property type="entry name" value="TYROSINE 3-MONOOXYGENASE"/>
    <property type="match status" value="1"/>
</dbReference>
<reference evidence="8 9" key="1">
    <citation type="submission" date="2024-02" db="EMBL/GenBank/DDBJ databases">
        <authorList>
            <person name="Daric V."/>
            <person name="Darras S."/>
        </authorList>
    </citation>
    <scope>NUCLEOTIDE SEQUENCE [LARGE SCALE GENOMIC DNA]</scope>
</reference>
<evidence type="ECO:0000256" key="5">
    <source>
        <dbReference type="ARBA" id="ARBA00023004"/>
    </source>
</evidence>
<dbReference type="InterPro" id="IPR036951">
    <property type="entry name" value="ArAA_hydroxylase_sf"/>
</dbReference>
<keyword evidence="4" id="KW-0560">Oxidoreductase</keyword>
<evidence type="ECO:0000256" key="1">
    <source>
        <dbReference type="ARBA" id="ARBA00001954"/>
    </source>
</evidence>
<comment type="similarity">
    <text evidence="2">Belongs to the biopterin-dependent aromatic amino acid hydroxylase family.</text>
</comment>
<evidence type="ECO:0000313" key="8">
    <source>
        <dbReference type="EMBL" id="CAK8696685.1"/>
    </source>
</evidence>
<dbReference type="PRINTS" id="PR00372">
    <property type="entry name" value="FYWHYDRXLASE"/>
</dbReference>
<dbReference type="Proteomes" id="UP001642483">
    <property type="component" value="Unassembled WGS sequence"/>
</dbReference>
<evidence type="ECO:0000259" key="7">
    <source>
        <dbReference type="PROSITE" id="PS51410"/>
    </source>
</evidence>
<evidence type="ECO:0000256" key="4">
    <source>
        <dbReference type="ARBA" id="ARBA00023002"/>
    </source>
</evidence>
<evidence type="ECO:0000256" key="6">
    <source>
        <dbReference type="ARBA" id="ARBA00023033"/>
    </source>
</evidence>
<dbReference type="PROSITE" id="PS51410">
    <property type="entry name" value="BH4_AAA_HYDROXYL_2"/>
    <property type="match status" value="1"/>
</dbReference>
<feature type="domain" description="Biopterin-dependent aromatic amino acid hydroxylase family profile" evidence="7">
    <location>
        <begin position="105"/>
        <end position="437"/>
    </location>
</feature>
<gene>
    <name evidence="8" type="ORF">CVLEPA_LOCUS30019</name>
</gene>
<dbReference type="EMBL" id="CAWYQH010000163">
    <property type="protein sequence ID" value="CAK8696685.1"/>
    <property type="molecule type" value="Genomic_DNA"/>
</dbReference>
<protein>
    <recommendedName>
        <fullName evidence="7">Biopterin-dependent aromatic amino acid hydroxylase family profile domain-containing protein</fullName>
    </recommendedName>
</protein>
<accession>A0ABP0GYP6</accession>
<comment type="cofactor">
    <cofactor evidence="1">
        <name>Fe(2+)</name>
        <dbReference type="ChEBI" id="CHEBI:29033"/>
    </cofactor>
</comment>
<keyword evidence="9" id="KW-1185">Reference proteome</keyword>
<dbReference type="SUPFAM" id="SSF56534">
    <property type="entry name" value="Aromatic aminoacid monoxygenases, catalytic and oligomerization domains"/>
    <property type="match status" value="1"/>
</dbReference>
<evidence type="ECO:0000256" key="3">
    <source>
        <dbReference type="ARBA" id="ARBA00022723"/>
    </source>
</evidence>
<keyword evidence="6" id="KW-0503">Monooxygenase</keyword>
<organism evidence="8 9">
    <name type="scientific">Clavelina lepadiformis</name>
    <name type="common">Light-bulb sea squirt</name>
    <name type="synonym">Ascidia lepadiformis</name>
    <dbReference type="NCBI Taxonomy" id="159417"/>
    <lineage>
        <taxon>Eukaryota</taxon>
        <taxon>Metazoa</taxon>
        <taxon>Chordata</taxon>
        <taxon>Tunicata</taxon>
        <taxon>Ascidiacea</taxon>
        <taxon>Aplousobranchia</taxon>
        <taxon>Clavelinidae</taxon>
        <taxon>Clavelina</taxon>
    </lineage>
</organism>
<dbReference type="Pfam" id="PF00351">
    <property type="entry name" value="Biopterin_H"/>
    <property type="match status" value="1"/>
</dbReference>
<keyword evidence="3" id="KW-0479">Metal-binding</keyword>